<dbReference type="Gene3D" id="1.10.8.430">
    <property type="entry name" value="Helical domain of apoptotic protease-activating factors"/>
    <property type="match status" value="1"/>
</dbReference>
<sequence>MPDPDRAGDLAEFIGLLGELRAWAGMPSYRALAKRAGPFMRPARVVSPFTVVDAFKTERRRLDLDLVVAIVQALGVDNTGTARWRDACVKAHGLAKQGGPVGVFGQLPADLATFTGRADELAWLIEAATRRGESGGTNTAVISAIEGMGGVGKTQLAIHAAHRLVRDGHFTDTQLYVNLRGFDPDLPPADPSAVLEAFLRQLGVAAQQIPAGRDERAAMYRDRLRERSALVLLDNAADEEQVRDLIPPGPSCMVLITSRRSLAGLDGVTPHLLGTFTDAESLDLLARITGRDRVAAEPEAASRIVQSCGRLPLALALAAARLRSRPSWTLTELANRLEAGRLDGIRAGGRSLRPVLELSYRALPVPAQQMFRLLGLHPGPDFTAAAAAALTGVAAHEASGTLEMLQDEHLLQQHRSGRYELHDLLRAYALELTDRNDADARQAALVRITSWYAHSAYSAETSLGNSTVAPTAPCEPDPAQFDTRDAAFAWLDAEESNLEHVMRAAADAGLHHTAWQTGLYLDDHFYESGRMRACIRVNQSGAESARKAGDRTAEGRILCNLGWCHIELSDLNTAESCMRKALALCHEAGDQNGTANALNGLGKVLGDQNKHGDALDSYRAALTIYQQQGKHRNAGSAHSNIGTIHFQMNHYDLALASYLHALEILDSPDTDSYALVLVLGNIAEVHLLSGSYEEASTYESRRLALARQYGHTQQEAQSLLATGDIHAALGHTEDAHTAWAQSATLYEQLGDPAVTEARQRLSQEVHAEPTRA</sequence>
<organism evidence="3 4">
    <name type="scientific">Kitasatospora kifunensis</name>
    <name type="common">Streptomyces kifunensis</name>
    <dbReference type="NCBI Taxonomy" id="58351"/>
    <lineage>
        <taxon>Bacteria</taxon>
        <taxon>Bacillati</taxon>
        <taxon>Actinomycetota</taxon>
        <taxon>Actinomycetes</taxon>
        <taxon>Kitasatosporales</taxon>
        <taxon>Streptomycetaceae</taxon>
        <taxon>Kitasatospora</taxon>
    </lineage>
</organism>
<dbReference type="Pfam" id="PF13424">
    <property type="entry name" value="TPR_12"/>
    <property type="match status" value="1"/>
</dbReference>
<accession>A0A7W7R9W3</accession>
<dbReference type="SUPFAM" id="SSF48452">
    <property type="entry name" value="TPR-like"/>
    <property type="match status" value="2"/>
</dbReference>
<feature type="domain" description="NB-ARC" evidence="2">
    <location>
        <begin position="142"/>
        <end position="290"/>
    </location>
</feature>
<dbReference type="InterPro" id="IPR042197">
    <property type="entry name" value="Apaf_helical"/>
</dbReference>
<dbReference type="SMART" id="SM00028">
    <property type="entry name" value="TPR"/>
    <property type="match status" value="4"/>
</dbReference>
<keyword evidence="1" id="KW-0802">TPR repeat</keyword>
<dbReference type="Gene3D" id="1.25.40.10">
    <property type="entry name" value="Tetratricopeptide repeat domain"/>
    <property type="match status" value="2"/>
</dbReference>
<dbReference type="InterPro" id="IPR019734">
    <property type="entry name" value="TPR_rpt"/>
</dbReference>
<dbReference type="RefSeq" id="WP_184945073.1">
    <property type="nucleotide sequence ID" value="NZ_JACHJV010000002.1"/>
</dbReference>
<dbReference type="EMBL" id="JACHJV010000002">
    <property type="protein sequence ID" value="MBB4928127.1"/>
    <property type="molecule type" value="Genomic_DNA"/>
</dbReference>
<dbReference type="Proteomes" id="UP000540506">
    <property type="component" value="Unassembled WGS sequence"/>
</dbReference>
<reference evidence="3 4" key="1">
    <citation type="submission" date="2020-08" db="EMBL/GenBank/DDBJ databases">
        <title>Sequencing the genomes of 1000 actinobacteria strains.</title>
        <authorList>
            <person name="Klenk H.-P."/>
        </authorList>
    </citation>
    <scope>NUCLEOTIDE SEQUENCE [LARGE SCALE GENOMIC DNA]</scope>
    <source>
        <strain evidence="3 4">DSM 41654</strain>
    </source>
</reference>
<comment type="caution">
    <text evidence="3">The sequence shown here is derived from an EMBL/GenBank/DDBJ whole genome shotgun (WGS) entry which is preliminary data.</text>
</comment>
<dbReference type="PANTHER" id="PTHR47691">
    <property type="entry name" value="REGULATOR-RELATED"/>
    <property type="match status" value="1"/>
</dbReference>
<evidence type="ECO:0000259" key="2">
    <source>
        <dbReference type="Pfam" id="PF00931"/>
    </source>
</evidence>
<dbReference type="InterPro" id="IPR002182">
    <property type="entry name" value="NB-ARC"/>
</dbReference>
<dbReference type="InterPro" id="IPR027417">
    <property type="entry name" value="P-loop_NTPase"/>
</dbReference>
<dbReference type="Pfam" id="PF13181">
    <property type="entry name" value="TPR_8"/>
    <property type="match status" value="1"/>
</dbReference>
<feature type="repeat" description="TPR" evidence="1">
    <location>
        <begin position="635"/>
        <end position="668"/>
    </location>
</feature>
<protein>
    <submittedName>
        <fullName evidence="3">Tetratricopeptide (TPR) repeat protein</fullName>
    </submittedName>
</protein>
<evidence type="ECO:0000256" key="1">
    <source>
        <dbReference type="PROSITE-ProRule" id="PRU00339"/>
    </source>
</evidence>
<dbReference type="InterPro" id="IPR011990">
    <property type="entry name" value="TPR-like_helical_dom_sf"/>
</dbReference>
<evidence type="ECO:0000313" key="4">
    <source>
        <dbReference type="Proteomes" id="UP000540506"/>
    </source>
</evidence>
<proteinExistence type="predicted"/>
<keyword evidence="4" id="KW-1185">Reference proteome</keyword>
<dbReference type="PANTHER" id="PTHR47691:SF3">
    <property type="entry name" value="HTH-TYPE TRANSCRIPTIONAL REGULATOR RV0890C-RELATED"/>
    <property type="match status" value="1"/>
</dbReference>
<name>A0A7W7R9W3_KITKI</name>
<evidence type="ECO:0000313" key="3">
    <source>
        <dbReference type="EMBL" id="MBB4928127.1"/>
    </source>
</evidence>
<dbReference type="GO" id="GO:0043531">
    <property type="term" value="F:ADP binding"/>
    <property type="evidence" value="ECO:0007669"/>
    <property type="project" value="InterPro"/>
</dbReference>
<dbReference type="PRINTS" id="PR00364">
    <property type="entry name" value="DISEASERSIST"/>
</dbReference>
<dbReference type="Pfam" id="PF00931">
    <property type="entry name" value="NB-ARC"/>
    <property type="match status" value="1"/>
</dbReference>
<dbReference type="Gene3D" id="3.40.50.300">
    <property type="entry name" value="P-loop containing nucleotide triphosphate hydrolases"/>
    <property type="match status" value="1"/>
</dbReference>
<gene>
    <name evidence="3" type="ORF">FHR34_007222</name>
</gene>
<dbReference type="PROSITE" id="PS50005">
    <property type="entry name" value="TPR"/>
    <property type="match status" value="1"/>
</dbReference>
<dbReference type="AlphaFoldDB" id="A0A7W7R9W3"/>
<dbReference type="SUPFAM" id="SSF52540">
    <property type="entry name" value="P-loop containing nucleoside triphosphate hydrolases"/>
    <property type="match status" value="1"/>
</dbReference>